<feature type="non-terminal residue" evidence="1">
    <location>
        <position position="1"/>
    </location>
</feature>
<dbReference type="InterPro" id="IPR012337">
    <property type="entry name" value="RNaseH-like_sf"/>
</dbReference>
<dbReference type="Gene3D" id="1.10.740.10">
    <property type="entry name" value="Transferase Inhibitor Protein From Tn5, Chain"/>
    <property type="match status" value="1"/>
</dbReference>
<proteinExistence type="predicted"/>
<evidence type="ECO:0000313" key="1">
    <source>
        <dbReference type="EMBL" id="MBC8753011.1"/>
    </source>
</evidence>
<reference evidence="1 2" key="1">
    <citation type="submission" date="2019-09" db="EMBL/GenBank/DDBJ databases">
        <title>Paraburkholderia podalyriae sp. nov., A South African Podalyria-associated rhizobium.</title>
        <authorList>
            <person name="Mavima L."/>
            <person name="Beukes C.W."/>
            <person name="Palmer M."/>
            <person name="De Meyer S.E."/>
            <person name="James E.K."/>
            <person name="Maluk M."/>
            <person name="Avontuur J.R."/>
            <person name="Chan W.Y."/>
            <person name="Venter S.N."/>
            <person name="Steenkamp E.T."/>
        </authorList>
    </citation>
    <scope>NUCLEOTIDE SEQUENCE [LARGE SCALE GENOMIC DNA]</scope>
    <source>
        <strain evidence="1 2">WC7.3b</strain>
    </source>
</reference>
<gene>
    <name evidence="1" type="ORF">F6X42_44075</name>
</gene>
<comment type="caution">
    <text evidence="1">The sequence shown here is derived from an EMBL/GenBank/DDBJ whole genome shotgun (WGS) entry which is preliminary data.</text>
</comment>
<evidence type="ECO:0008006" key="3">
    <source>
        <dbReference type="Google" id="ProtNLM"/>
    </source>
</evidence>
<dbReference type="InterPro" id="IPR014737">
    <property type="entry name" value="Transposase_Tn5-like_C"/>
</dbReference>
<sequence length="60" mass="6660">ARLGGYLARANDAPPGNTVMWRGMQRLTDIQLGYELARNGCGQLQARDGRRRRAQESASK</sequence>
<accession>A0ABR7Q373</accession>
<dbReference type="SUPFAM" id="SSF53098">
    <property type="entry name" value="Ribonuclease H-like"/>
    <property type="match status" value="1"/>
</dbReference>
<keyword evidence="2" id="KW-1185">Reference proteome</keyword>
<protein>
    <recommendedName>
        <fullName evidence="3">Transposase Tn5 dimerisation domain-containing protein</fullName>
    </recommendedName>
</protein>
<organism evidence="1 2">
    <name type="scientific">Paraburkholderia podalyriae</name>
    <dbReference type="NCBI Taxonomy" id="1938811"/>
    <lineage>
        <taxon>Bacteria</taxon>
        <taxon>Pseudomonadati</taxon>
        <taxon>Pseudomonadota</taxon>
        <taxon>Betaproteobacteria</taxon>
        <taxon>Burkholderiales</taxon>
        <taxon>Burkholderiaceae</taxon>
        <taxon>Paraburkholderia</taxon>
    </lineage>
</organism>
<dbReference type="RefSeq" id="WP_222945946.1">
    <property type="nucleotide sequence ID" value="NZ_VZQQ01000322.1"/>
</dbReference>
<name>A0ABR7Q373_9BURK</name>
<dbReference type="Proteomes" id="UP000736373">
    <property type="component" value="Unassembled WGS sequence"/>
</dbReference>
<evidence type="ECO:0000313" key="2">
    <source>
        <dbReference type="Proteomes" id="UP000736373"/>
    </source>
</evidence>
<dbReference type="EMBL" id="VZQQ01000322">
    <property type="protein sequence ID" value="MBC8753011.1"/>
    <property type="molecule type" value="Genomic_DNA"/>
</dbReference>